<comment type="caution">
    <text evidence="1">The sequence shown here is derived from an EMBL/GenBank/DDBJ whole genome shotgun (WGS) entry which is preliminary data.</text>
</comment>
<reference evidence="1" key="1">
    <citation type="submission" date="2018-09" db="EMBL/GenBank/DDBJ databases">
        <title>Murine metabolic-syndrome-specific gut microbial biobank.</title>
        <authorList>
            <person name="Liu C."/>
        </authorList>
    </citation>
    <scope>NUCLEOTIDE SEQUENCE</scope>
    <source>
        <strain evidence="1">D42-62</strain>
    </source>
</reference>
<dbReference type="EMBL" id="QZDT01000043">
    <property type="protein sequence ID" value="NBJ94562.1"/>
    <property type="molecule type" value="Genomic_DNA"/>
</dbReference>
<dbReference type="Proteomes" id="UP001154420">
    <property type="component" value="Unassembled WGS sequence"/>
</dbReference>
<dbReference type="OrthoDB" id="1956996at2"/>
<evidence type="ECO:0000313" key="1">
    <source>
        <dbReference type="EMBL" id="NBJ94562.1"/>
    </source>
</evidence>
<organism evidence="1 2">
    <name type="scientific">Parablautia muri</name>
    <dbReference type="NCBI Taxonomy" id="2320879"/>
    <lineage>
        <taxon>Bacteria</taxon>
        <taxon>Bacillati</taxon>
        <taxon>Bacillota</taxon>
        <taxon>Clostridia</taxon>
        <taxon>Lachnospirales</taxon>
        <taxon>Lachnospiraceae</taxon>
        <taxon>Parablautia</taxon>
    </lineage>
</organism>
<name>A0A9X5BJ19_9FIRM</name>
<gene>
    <name evidence="1" type="ORF">D5281_18765</name>
</gene>
<sequence>MSHQARYYDATAYILPHLAVLCTKLPLEDKAFLITEIGLAIAAERVWPLKPDTEAFREFQEGLRGLRRETEKLVTNPNIAAVLGNNPTQRERFALSALAILGNRTHAYGTWNMFGNEWEYCIIACLCGWKEEVISFRTDKNYFCIEPVSIAPWDGKSIEDEPVWFQGLLHRIGDEETIRFLPFVYGTWVCPDCGKRAAYWDWLAKFIGYGWCGG</sequence>
<accession>A0A9X5BJ19</accession>
<evidence type="ECO:0000313" key="2">
    <source>
        <dbReference type="Proteomes" id="UP001154420"/>
    </source>
</evidence>
<dbReference type="RefSeq" id="WP_160561580.1">
    <property type="nucleotide sequence ID" value="NZ_QZDT01000043.1"/>
</dbReference>
<protein>
    <submittedName>
        <fullName evidence="1">Uncharacterized protein</fullName>
    </submittedName>
</protein>
<keyword evidence="2" id="KW-1185">Reference proteome</keyword>
<proteinExistence type="predicted"/>
<dbReference type="AlphaFoldDB" id="A0A9X5BJ19"/>